<dbReference type="InterPro" id="IPR005612">
    <property type="entry name" value="CCAAT-binding_factor"/>
</dbReference>
<proteinExistence type="inferred from homology"/>
<organism evidence="3 4">
    <name type="scientific">Homarus americanus</name>
    <name type="common">American lobster</name>
    <dbReference type="NCBI Taxonomy" id="6706"/>
    <lineage>
        <taxon>Eukaryota</taxon>
        <taxon>Metazoa</taxon>
        <taxon>Ecdysozoa</taxon>
        <taxon>Arthropoda</taxon>
        <taxon>Crustacea</taxon>
        <taxon>Multicrustacea</taxon>
        <taxon>Malacostraca</taxon>
        <taxon>Eumalacostraca</taxon>
        <taxon>Eucarida</taxon>
        <taxon>Decapoda</taxon>
        <taxon>Pleocyemata</taxon>
        <taxon>Astacidea</taxon>
        <taxon>Nephropoidea</taxon>
        <taxon>Nephropidae</taxon>
        <taxon>Homarus</taxon>
    </lineage>
</organism>
<dbReference type="GO" id="GO:0042254">
    <property type="term" value="P:ribosome biogenesis"/>
    <property type="evidence" value="ECO:0007669"/>
    <property type="project" value="InterPro"/>
</dbReference>
<reference evidence="3" key="1">
    <citation type="journal article" date="2021" name="Sci. Adv.">
        <title>The American lobster genome reveals insights on longevity, neural, and immune adaptations.</title>
        <authorList>
            <person name="Polinski J.M."/>
            <person name="Zimin A.V."/>
            <person name="Clark K.F."/>
            <person name="Kohn A.B."/>
            <person name="Sadowski N."/>
            <person name="Timp W."/>
            <person name="Ptitsyn A."/>
            <person name="Khanna P."/>
            <person name="Romanova D.Y."/>
            <person name="Williams P."/>
            <person name="Greenwood S.J."/>
            <person name="Moroz L.L."/>
            <person name="Walt D.R."/>
            <person name="Bodnar A.G."/>
        </authorList>
    </citation>
    <scope>NUCLEOTIDE SEQUENCE</scope>
    <source>
        <strain evidence="3">GMGI-L3</strain>
    </source>
</reference>
<dbReference type="GO" id="GO:0030692">
    <property type="term" value="C:Noc4p-Nop14p complex"/>
    <property type="evidence" value="ECO:0007669"/>
    <property type="project" value="TreeGrafter"/>
</dbReference>
<dbReference type="GO" id="GO:0032040">
    <property type="term" value="C:small-subunit processome"/>
    <property type="evidence" value="ECO:0007669"/>
    <property type="project" value="TreeGrafter"/>
</dbReference>
<sequence length="512" mass="59282">MTDKTTKRTMKVLLKEFKADKVKNANVIVDIFGRLESNEAGTVTSAITGIHHIFTYLFNEEDIKLPPKGSGVTQTANDKFNLWLYGRYEETYKKILSLLGHEERSVRELSLCSLVKLIQSEGRHPVKKRPNATYHFPQHRLQLLLMKLVSDKVDHRHLITLLLEYMECQDFMFYTLLVLSTIVKIQKDKEITEKFMTNLFLLLEHINIPMEDAVSLDRPKLLFEADDVERLEERPMFTIPYDKAKKALNNIWSEVLKYSLTPDLYRRSLVLIPEKVMHHLDKPLILTDFFMESYNLGGAISLLALQGVFILVHKHNLEYPDFYTKLYTLLDPTVFHAKYKARFFMLCDRFLASSYLPEYIVAAFVKRLARLSLVAPTPSLVLILKFIANLLIRYPGLKKLIHKPNVKAMESDPYDMEEPDPAKCRASESSLWEVATLQCHVLPYVSKAAGFLNKSLPSVEYNISEFVETTYDEVFERACKVTVHENVATTFHKPQGLFNYHNDQMSQSWSVV</sequence>
<evidence type="ECO:0000256" key="1">
    <source>
        <dbReference type="ARBA" id="ARBA00007797"/>
    </source>
</evidence>
<dbReference type="OrthoDB" id="10263185at2759"/>
<dbReference type="PANTHER" id="PTHR12455:SF0">
    <property type="entry name" value="NUCLEOLAR COMPLEX PROTEIN 4 HOMOLOG"/>
    <property type="match status" value="1"/>
</dbReference>
<dbReference type="Proteomes" id="UP000747542">
    <property type="component" value="Unassembled WGS sequence"/>
</dbReference>
<protein>
    <submittedName>
        <fullName evidence="3">Nucleolar complex protein 4 A-like</fullName>
    </submittedName>
</protein>
<accession>A0A8J5J9T0</accession>
<evidence type="ECO:0000259" key="2">
    <source>
        <dbReference type="Pfam" id="PF03914"/>
    </source>
</evidence>
<gene>
    <name evidence="3" type="primary">noc4l-a-L</name>
    <name evidence="3" type="ORF">Hamer_G009285</name>
</gene>
<feature type="domain" description="CCAAT-binding factor" evidence="2">
    <location>
        <begin position="301"/>
        <end position="449"/>
    </location>
</feature>
<comment type="similarity">
    <text evidence="1">Belongs to the CBF/MAK21 family.</text>
</comment>
<dbReference type="AlphaFoldDB" id="A0A8J5J9T0"/>
<evidence type="ECO:0000313" key="4">
    <source>
        <dbReference type="Proteomes" id="UP000747542"/>
    </source>
</evidence>
<dbReference type="EMBL" id="JAHLQT010046319">
    <property type="protein sequence ID" value="KAG7153633.1"/>
    <property type="molecule type" value="Genomic_DNA"/>
</dbReference>
<comment type="caution">
    <text evidence="3">The sequence shown here is derived from an EMBL/GenBank/DDBJ whole genome shotgun (WGS) entry which is preliminary data.</text>
</comment>
<dbReference type="PANTHER" id="PTHR12455">
    <property type="entry name" value="NUCLEOLAR COMPLEX PROTEIN 4"/>
    <property type="match status" value="1"/>
</dbReference>
<name>A0A8J5J9T0_HOMAM</name>
<dbReference type="InterPro" id="IPR027193">
    <property type="entry name" value="Noc4"/>
</dbReference>
<evidence type="ECO:0000313" key="3">
    <source>
        <dbReference type="EMBL" id="KAG7153633.1"/>
    </source>
</evidence>
<keyword evidence="4" id="KW-1185">Reference proteome</keyword>
<dbReference type="Pfam" id="PF03914">
    <property type="entry name" value="CBF"/>
    <property type="match status" value="1"/>
</dbReference>